<dbReference type="EMBL" id="JABTTQ020000006">
    <property type="protein sequence ID" value="KAK6153244.1"/>
    <property type="molecule type" value="Genomic_DNA"/>
</dbReference>
<evidence type="ECO:0000256" key="5">
    <source>
        <dbReference type="ARBA" id="ARBA00023136"/>
    </source>
</evidence>
<feature type="transmembrane region" description="Helical" evidence="6">
    <location>
        <begin position="101"/>
        <end position="131"/>
    </location>
</feature>
<comment type="subcellular location">
    <subcellularLocation>
        <location evidence="1">Membrane</location>
        <topology evidence="1">Multi-pass membrane protein</topology>
    </subcellularLocation>
</comment>
<keyword evidence="8" id="KW-1185">Reference proteome</keyword>
<evidence type="ECO:0000313" key="7">
    <source>
        <dbReference type="EMBL" id="KAK6153244.1"/>
    </source>
</evidence>
<dbReference type="InterPro" id="IPR050352">
    <property type="entry name" value="ABCG_transporters"/>
</dbReference>
<keyword evidence="5 6" id="KW-0472">Membrane</keyword>
<dbReference type="PANTHER" id="PTHR48041">
    <property type="entry name" value="ABC TRANSPORTER G FAMILY MEMBER 28"/>
    <property type="match status" value="1"/>
</dbReference>
<accession>A0ABR0X431</accession>
<organism evidence="7 8">
    <name type="scientific">Rehmannia glutinosa</name>
    <name type="common">Chinese foxglove</name>
    <dbReference type="NCBI Taxonomy" id="99300"/>
    <lineage>
        <taxon>Eukaryota</taxon>
        <taxon>Viridiplantae</taxon>
        <taxon>Streptophyta</taxon>
        <taxon>Embryophyta</taxon>
        <taxon>Tracheophyta</taxon>
        <taxon>Spermatophyta</taxon>
        <taxon>Magnoliopsida</taxon>
        <taxon>eudicotyledons</taxon>
        <taxon>Gunneridae</taxon>
        <taxon>Pentapetalae</taxon>
        <taxon>asterids</taxon>
        <taxon>lamiids</taxon>
        <taxon>Lamiales</taxon>
        <taxon>Orobanchaceae</taxon>
        <taxon>Rehmannieae</taxon>
        <taxon>Rehmannia</taxon>
    </lineage>
</organism>
<keyword evidence="2" id="KW-0813">Transport</keyword>
<reference evidence="7 8" key="1">
    <citation type="journal article" date="2021" name="Comput. Struct. Biotechnol. J.">
        <title>De novo genome assembly of the potent medicinal plant Rehmannia glutinosa using nanopore technology.</title>
        <authorList>
            <person name="Ma L."/>
            <person name="Dong C."/>
            <person name="Song C."/>
            <person name="Wang X."/>
            <person name="Zheng X."/>
            <person name="Niu Y."/>
            <person name="Chen S."/>
            <person name="Feng W."/>
        </authorList>
    </citation>
    <scope>NUCLEOTIDE SEQUENCE [LARGE SCALE GENOMIC DNA]</scope>
    <source>
        <strain evidence="7">DH-2019</strain>
    </source>
</reference>
<keyword evidence="3 6" id="KW-0812">Transmembrane</keyword>
<dbReference type="Proteomes" id="UP001318860">
    <property type="component" value="Unassembled WGS sequence"/>
</dbReference>
<proteinExistence type="predicted"/>
<gene>
    <name evidence="7" type="ORF">DH2020_012883</name>
</gene>
<comment type="caution">
    <text evidence="7">The sequence shown here is derived from an EMBL/GenBank/DDBJ whole genome shotgun (WGS) entry which is preliminary data.</text>
</comment>
<evidence type="ECO:0000256" key="6">
    <source>
        <dbReference type="SAM" id="Phobius"/>
    </source>
</evidence>
<dbReference type="PANTHER" id="PTHR48041:SF73">
    <property type="entry name" value="ABC TRANSPORTER G FAMILY MEMBER STR"/>
    <property type="match status" value="1"/>
</dbReference>
<keyword evidence="4 6" id="KW-1133">Transmembrane helix</keyword>
<name>A0ABR0X431_REHGL</name>
<evidence type="ECO:0000256" key="2">
    <source>
        <dbReference type="ARBA" id="ARBA00022448"/>
    </source>
</evidence>
<evidence type="ECO:0000313" key="8">
    <source>
        <dbReference type="Proteomes" id="UP001318860"/>
    </source>
</evidence>
<evidence type="ECO:0000256" key="1">
    <source>
        <dbReference type="ARBA" id="ARBA00004141"/>
    </source>
</evidence>
<evidence type="ECO:0000256" key="3">
    <source>
        <dbReference type="ARBA" id="ARBA00022692"/>
    </source>
</evidence>
<sequence>MAKTTCTETNMILEPVLNVKKIIVRRPTRKSIPGNGLAFKNLSYSFLKGQRKDISVQAMRGENMAIIKPSGVEKSKDDSVPSFIQERFIFIRETSHKAYRVLSYVVSSLIAHLQFFAVQVLHLQTIALFFLRSLQNISKYWKWPSYISTLLINGFKGAKSVKGKAEGILGKTEISKLHNTTSATKKKKWRLIDIDASLLLMEVYSIDTFFICICILLAWGLLSRLFSYVVRRFYSKDDTN</sequence>
<feature type="transmembrane region" description="Helical" evidence="6">
    <location>
        <begin position="203"/>
        <end position="222"/>
    </location>
</feature>
<evidence type="ECO:0000256" key="4">
    <source>
        <dbReference type="ARBA" id="ARBA00022989"/>
    </source>
</evidence>
<protein>
    <submittedName>
        <fullName evidence="7">Uncharacterized protein</fullName>
    </submittedName>
</protein>